<proteinExistence type="predicted"/>
<evidence type="ECO:0000313" key="3">
    <source>
        <dbReference type="Proteomes" id="UP001500503"/>
    </source>
</evidence>
<organism evidence="2 3">
    <name type="scientific">Actinoallomurus oryzae</name>
    <dbReference type="NCBI Taxonomy" id="502180"/>
    <lineage>
        <taxon>Bacteria</taxon>
        <taxon>Bacillati</taxon>
        <taxon>Actinomycetota</taxon>
        <taxon>Actinomycetes</taxon>
        <taxon>Streptosporangiales</taxon>
        <taxon>Thermomonosporaceae</taxon>
        <taxon>Actinoallomurus</taxon>
    </lineage>
</organism>
<reference evidence="3" key="1">
    <citation type="journal article" date="2019" name="Int. J. Syst. Evol. Microbiol.">
        <title>The Global Catalogue of Microorganisms (GCM) 10K type strain sequencing project: providing services to taxonomists for standard genome sequencing and annotation.</title>
        <authorList>
            <consortium name="The Broad Institute Genomics Platform"/>
            <consortium name="The Broad Institute Genome Sequencing Center for Infectious Disease"/>
            <person name="Wu L."/>
            <person name="Ma J."/>
        </authorList>
    </citation>
    <scope>NUCLEOTIDE SEQUENCE [LARGE SCALE GENOMIC DNA]</scope>
    <source>
        <strain evidence="3">JCM 17933</strain>
    </source>
</reference>
<protein>
    <recommendedName>
        <fullName evidence="4">GNAT family N-acetyltransferase</fullName>
    </recommendedName>
</protein>
<feature type="region of interest" description="Disordered" evidence="1">
    <location>
        <begin position="1"/>
        <end position="20"/>
    </location>
</feature>
<keyword evidence="3" id="KW-1185">Reference proteome</keyword>
<evidence type="ECO:0000313" key="2">
    <source>
        <dbReference type="EMBL" id="GAA4495327.1"/>
    </source>
</evidence>
<dbReference type="EMBL" id="BAABHF010000019">
    <property type="protein sequence ID" value="GAA4495327.1"/>
    <property type="molecule type" value="Genomic_DNA"/>
</dbReference>
<evidence type="ECO:0008006" key="4">
    <source>
        <dbReference type="Google" id="ProtNLM"/>
    </source>
</evidence>
<dbReference type="Proteomes" id="UP001500503">
    <property type="component" value="Unassembled WGS sequence"/>
</dbReference>
<accession>A0ABP8Q2N5</accession>
<evidence type="ECO:0000256" key="1">
    <source>
        <dbReference type="SAM" id="MobiDB-lite"/>
    </source>
</evidence>
<sequence length="67" mass="7267">MSADLVIRSARPGDAAAAERPAGDLGCVRMEVTGGRHRDGSHPFYRHLGYEDSGDRGVRYLKDLPPS</sequence>
<name>A0ABP8Q2N5_9ACTN</name>
<comment type="caution">
    <text evidence="2">The sequence shown here is derived from an EMBL/GenBank/DDBJ whole genome shotgun (WGS) entry which is preliminary data.</text>
</comment>
<gene>
    <name evidence="2" type="ORF">GCM10023191_035880</name>
</gene>
<dbReference type="RefSeq" id="WP_345464916.1">
    <property type="nucleotide sequence ID" value="NZ_BAABHF010000019.1"/>
</dbReference>